<reference evidence="2 3" key="1">
    <citation type="submission" date="2019-03" db="EMBL/GenBank/DDBJ databases">
        <title>Genomic Encyclopedia of Type Strains, Phase IV (KMG-IV): sequencing the most valuable type-strain genomes for metagenomic binning, comparative biology and taxonomic classification.</title>
        <authorList>
            <person name="Goeker M."/>
        </authorList>
    </citation>
    <scope>NUCLEOTIDE SEQUENCE [LARGE SCALE GENOMIC DNA]</scope>
    <source>
        <strain evidence="2 3">DSM 19377</strain>
    </source>
</reference>
<dbReference type="InterPro" id="IPR036390">
    <property type="entry name" value="WH_DNA-bd_sf"/>
</dbReference>
<dbReference type="SUPFAM" id="SSF46785">
    <property type="entry name" value="Winged helix' DNA-binding domain"/>
    <property type="match status" value="1"/>
</dbReference>
<organism evidence="2 3">
    <name type="scientific">Scopulibacillus darangshiensis</name>
    <dbReference type="NCBI Taxonomy" id="442528"/>
    <lineage>
        <taxon>Bacteria</taxon>
        <taxon>Bacillati</taxon>
        <taxon>Bacillota</taxon>
        <taxon>Bacilli</taxon>
        <taxon>Bacillales</taxon>
        <taxon>Sporolactobacillaceae</taxon>
        <taxon>Scopulibacillus</taxon>
    </lineage>
</organism>
<name>A0A4R2P2I0_9BACL</name>
<evidence type="ECO:0000313" key="2">
    <source>
        <dbReference type="EMBL" id="TCP28767.1"/>
    </source>
</evidence>
<evidence type="ECO:0000313" key="3">
    <source>
        <dbReference type="Proteomes" id="UP000295416"/>
    </source>
</evidence>
<dbReference type="RefSeq" id="WP_132746424.1">
    <property type="nucleotide sequence ID" value="NZ_SLXK01000016.1"/>
</dbReference>
<evidence type="ECO:0000259" key="1">
    <source>
        <dbReference type="Pfam" id="PF09382"/>
    </source>
</evidence>
<proteinExistence type="predicted"/>
<dbReference type="InterPro" id="IPR018982">
    <property type="entry name" value="RQC_domain"/>
</dbReference>
<feature type="domain" description="RQC" evidence="1">
    <location>
        <begin position="24"/>
        <end position="113"/>
    </location>
</feature>
<dbReference type="EMBL" id="SLXK01000016">
    <property type="protein sequence ID" value="TCP28767.1"/>
    <property type="molecule type" value="Genomic_DNA"/>
</dbReference>
<gene>
    <name evidence="2" type="ORF">EV207_11679</name>
</gene>
<protein>
    <submittedName>
        <fullName evidence="2">RQC domain-containing protein</fullName>
    </submittedName>
</protein>
<dbReference type="Gene3D" id="1.10.10.10">
    <property type="entry name" value="Winged helix-like DNA-binding domain superfamily/Winged helix DNA-binding domain"/>
    <property type="match status" value="1"/>
</dbReference>
<dbReference type="Proteomes" id="UP000295416">
    <property type="component" value="Unassembled WGS sequence"/>
</dbReference>
<keyword evidence="3" id="KW-1185">Reference proteome</keyword>
<dbReference type="AlphaFoldDB" id="A0A4R2P2I0"/>
<dbReference type="OrthoDB" id="9814785at2"/>
<dbReference type="InterPro" id="IPR036388">
    <property type="entry name" value="WH-like_DNA-bd_sf"/>
</dbReference>
<dbReference type="GO" id="GO:0006281">
    <property type="term" value="P:DNA repair"/>
    <property type="evidence" value="ECO:0007669"/>
    <property type="project" value="InterPro"/>
</dbReference>
<dbReference type="Pfam" id="PF09382">
    <property type="entry name" value="RQC"/>
    <property type="match status" value="1"/>
</dbReference>
<accession>A0A4R2P2I0</accession>
<dbReference type="GO" id="GO:0043138">
    <property type="term" value="F:3'-5' DNA helicase activity"/>
    <property type="evidence" value="ECO:0007669"/>
    <property type="project" value="InterPro"/>
</dbReference>
<sequence>MGKRVKRVQYQLDTKGIKQLPQNEIKAILRGADEMILTGGRRLLAKVLKGSKEKKVLELKLNQSPVYGYYKSLKLEDVMARIDWMIKSGYLTTDYDYRLPLLIYTDKGWEIERDTYSDELFKELKAAAEREEYDYVSQLKDRNRGMILLLIEKIRMSEDRSLIPILKYWQTLDYKKVRQAIQEVIDVWERNN</sequence>
<comment type="caution">
    <text evidence="2">The sequence shown here is derived from an EMBL/GenBank/DDBJ whole genome shotgun (WGS) entry which is preliminary data.</text>
</comment>
<dbReference type="GO" id="GO:0006260">
    <property type="term" value="P:DNA replication"/>
    <property type="evidence" value="ECO:0007669"/>
    <property type="project" value="InterPro"/>
</dbReference>
<dbReference type="NCBIfam" id="NF041107">
    <property type="entry name" value="RQC_minor_1"/>
    <property type="match status" value="1"/>
</dbReference>